<feature type="transmembrane region" description="Helical" evidence="1">
    <location>
        <begin position="98"/>
        <end position="120"/>
    </location>
</feature>
<proteinExistence type="predicted"/>
<keyword evidence="3" id="KW-1185">Reference proteome</keyword>
<feature type="transmembrane region" description="Helical" evidence="1">
    <location>
        <begin position="235"/>
        <end position="259"/>
    </location>
</feature>
<name>A0A2I1PAM6_9MICO</name>
<dbReference type="AlphaFoldDB" id="A0A2I1PAM6"/>
<comment type="caution">
    <text evidence="2">The sequence shown here is derived from an EMBL/GenBank/DDBJ whole genome shotgun (WGS) entry which is preliminary data.</text>
</comment>
<feature type="transmembrane region" description="Helical" evidence="1">
    <location>
        <begin position="163"/>
        <end position="183"/>
    </location>
</feature>
<accession>A0A2I1PAM6</accession>
<feature type="transmembrane region" description="Helical" evidence="1">
    <location>
        <begin position="55"/>
        <end position="77"/>
    </location>
</feature>
<evidence type="ECO:0000313" key="3">
    <source>
        <dbReference type="Proteomes" id="UP000234206"/>
    </source>
</evidence>
<evidence type="ECO:0000313" key="2">
    <source>
        <dbReference type="EMBL" id="PKZ41699.1"/>
    </source>
</evidence>
<feature type="transmembrane region" description="Helical" evidence="1">
    <location>
        <begin position="195"/>
        <end position="215"/>
    </location>
</feature>
<organism evidence="2 3">
    <name type="scientific">Kytococcus schroeteri</name>
    <dbReference type="NCBI Taxonomy" id="138300"/>
    <lineage>
        <taxon>Bacteria</taxon>
        <taxon>Bacillati</taxon>
        <taxon>Actinomycetota</taxon>
        <taxon>Actinomycetes</taxon>
        <taxon>Micrococcales</taxon>
        <taxon>Kytococcaceae</taxon>
        <taxon>Kytococcus</taxon>
    </lineage>
</organism>
<dbReference type="Proteomes" id="UP000234206">
    <property type="component" value="Unassembled WGS sequence"/>
</dbReference>
<gene>
    <name evidence="2" type="ORF">CYJ76_06465</name>
</gene>
<feature type="transmembrane region" description="Helical" evidence="1">
    <location>
        <begin position="12"/>
        <end position="35"/>
    </location>
</feature>
<reference evidence="2 3" key="1">
    <citation type="submission" date="2017-12" db="EMBL/GenBank/DDBJ databases">
        <title>Phylogenetic diversity of female urinary microbiome.</title>
        <authorList>
            <person name="Thomas-White K."/>
            <person name="Wolfe A.J."/>
        </authorList>
    </citation>
    <scope>NUCLEOTIDE SEQUENCE [LARGE SCALE GENOMIC DNA]</scope>
    <source>
        <strain evidence="2 3">UMB1298</strain>
    </source>
</reference>
<dbReference type="EMBL" id="PKIZ01000010">
    <property type="protein sequence ID" value="PKZ41699.1"/>
    <property type="molecule type" value="Genomic_DNA"/>
</dbReference>
<protein>
    <submittedName>
        <fullName evidence="2">Uncharacterized protein</fullName>
    </submittedName>
</protein>
<evidence type="ECO:0000256" key="1">
    <source>
        <dbReference type="SAM" id="Phobius"/>
    </source>
</evidence>
<keyword evidence="1" id="KW-0472">Membrane</keyword>
<keyword evidence="1" id="KW-1133">Transmembrane helix</keyword>
<sequence length="266" mass="28289">MAQQLSTVARGASVRLVPLAVALLVLTLGGLTSWFGTQGTAYVSPFHSYLAASSGPVGLTLPLALALVAGWHLRSCLTDGFLEATRTRAPVTVTLRRLCWPWAVVAGLAAALLPVVYGLVTLELLPSTGFQYYPDAYHVAEQHVADWNADAVAGGALTRRTPWAYVAAHSAWLGLWGLVLAAATQALLLLVRRHALAFFLPLAGVTVVSVVLALAKLETFTPTASQFPPTLDVFPLWHAVPSLALATGVTALLWMCVLVRLPELPR</sequence>
<keyword evidence="1" id="KW-0812">Transmembrane</keyword>